<keyword evidence="3" id="KW-0804">Transcription</keyword>
<sequence>MAGKRSTSVDVARRAGVSRATVSYVLNDRTDQSIPEATRDRVLAAARDLGYVPNAASRALRGGKSRLVMLVNAGTPWSTNITDIEDRLTADVAASGRSLVVWRRPGPDELGVTLANLEPCALLTMDALSPAERQVLEVVGVPLVEAVAGRPDASPLMQAERLVAAGHRRLGYLTTSQPALRRFAEPRTDGFLDACRRLGLPAPQVAEVPGGLAVSVSAIATLLDGWLSGPEPVTAVACFNDVHAAACLAAAADKGIRVPEVLSVIGLDDDVLAPLTRPALTTVRLDPLGFADHLWARALHRLGEGAEPTDFAPAVRLVERASVGPVASKETR</sequence>
<keyword evidence="2 5" id="KW-0238">DNA-binding</keyword>
<dbReference type="AlphaFoldDB" id="A0A2N9JKC3"/>
<gene>
    <name evidence="5" type="ORF">MPLG2_2993</name>
</gene>
<dbReference type="SMART" id="SM00354">
    <property type="entry name" value="HTH_LACI"/>
    <property type="match status" value="1"/>
</dbReference>
<feature type="domain" description="HTH lacI-type" evidence="4">
    <location>
        <begin position="6"/>
        <end position="62"/>
    </location>
</feature>
<dbReference type="KEGG" id="mgg:MPLG2_2993"/>
<dbReference type="Proteomes" id="UP000238164">
    <property type="component" value="Chromosome 1"/>
</dbReference>
<dbReference type="GO" id="GO:0000976">
    <property type="term" value="F:transcription cis-regulatory region binding"/>
    <property type="evidence" value="ECO:0007669"/>
    <property type="project" value="TreeGrafter"/>
</dbReference>
<proteinExistence type="predicted"/>
<evidence type="ECO:0000256" key="2">
    <source>
        <dbReference type="ARBA" id="ARBA00023125"/>
    </source>
</evidence>
<dbReference type="RefSeq" id="WP_105186621.1">
    <property type="nucleotide sequence ID" value="NZ_BAAAGO010000035.1"/>
</dbReference>
<name>A0A2N9JKC3_9ACTN</name>
<evidence type="ECO:0000256" key="1">
    <source>
        <dbReference type="ARBA" id="ARBA00023015"/>
    </source>
</evidence>
<dbReference type="Pfam" id="PF00356">
    <property type="entry name" value="LacI"/>
    <property type="match status" value="1"/>
</dbReference>
<dbReference type="CDD" id="cd01392">
    <property type="entry name" value="HTH_LacI"/>
    <property type="match status" value="1"/>
</dbReference>
<accession>A0A2N9JKC3</accession>
<dbReference type="PROSITE" id="PS50932">
    <property type="entry name" value="HTH_LACI_2"/>
    <property type="match status" value="1"/>
</dbReference>
<dbReference type="EMBL" id="LT985188">
    <property type="protein sequence ID" value="SPD88023.1"/>
    <property type="molecule type" value="Genomic_DNA"/>
</dbReference>
<dbReference type="SUPFAM" id="SSF53822">
    <property type="entry name" value="Periplasmic binding protein-like I"/>
    <property type="match status" value="1"/>
</dbReference>
<dbReference type="Gene3D" id="1.10.260.40">
    <property type="entry name" value="lambda repressor-like DNA-binding domains"/>
    <property type="match status" value="1"/>
</dbReference>
<keyword evidence="6" id="KW-1185">Reference proteome</keyword>
<dbReference type="Gene3D" id="3.40.50.2300">
    <property type="match status" value="1"/>
</dbReference>
<dbReference type="OrthoDB" id="3258243at2"/>
<dbReference type="InterPro" id="IPR028082">
    <property type="entry name" value="Peripla_BP_I"/>
</dbReference>
<dbReference type="Pfam" id="PF13377">
    <property type="entry name" value="Peripla_BP_3"/>
    <property type="match status" value="1"/>
</dbReference>
<evidence type="ECO:0000259" key="4">
    <source>
        <dbReference type="PROSITE" id="PS50932"/>
    </source>
</evidence>
<dbReference type="GO" id="GO:0003700">
    <property type="term" value="F:DNA-binding transcription factor activity"/>
    <property type="evidence" value="ECO:0007669"/>
    <property type="project" value="TreeGrafter"/>
</dbReference>
<keyword evidence="1" id="KW-0805">Transcription regulation</keyword>
<evidence type="ECO:0000313" key="5">
    <source>
        <dbReference type="EMBL" id="SPD88023.1"/>
    </source>
</evidence>
<reference evidence="5 6" key="1">
    <citation type="submission" date="2018-02" db="EMBL/GenBank/DDBJ databases">
        <authorList>
            <person name="Cohen D.B."/>
            <person name="Kent A.D."/>
        </authorList>
    </citation>
    <scope>NUCLEOTIDE SEQUENCE [LARGE SCALE GENOMIC DNA]</scope>
    <source>
        <strain evidence="5">1</strain>
    </source>
</reference>
<dbReference type="PANTHER" id="PTHR30146">
    <property type="entry name" value="LACI-RELATED TRANSCRIPTIONAL REPRESSOR"/>
    <property type="match status" value="1"/>
</dbReference>
<dbReference type="SUPFAM" id="SSF47413">
    <property type="entry name" value="lambda repressor-like DNA-binding domains"/>
    <property type="match status" value="1"/>
</dbReference>
<evidence type="ECO:0000313" key="6">
    <source>
        <dbReference type="Proteomes" id="UP000238164"/>
    </source>
</evidence>
<dbReference type="InterPro" id="IPR000843">
    <property type="entry name" value="HTH_LacI"/>
</dbReference>
<protein>
    <submittedName>
        <fullName evidence="5">DNA-binding transcriptional regulator, LacI/PurR family</fullName>
    </submittedName>
</protein>
<organism evidence="5 6">
    <name type="scientific">Micropruina glycogenica</name>
    <dbReference type="NCBI Taxonomy" id="75385"/>
    <lineage>
        <taxon>Bacteria</taxon>
        <taxon>Bacillati</taxon>
        <taxon>Actinomycetota</taxon>
        <taxon>Actinomycetes</taxon>
        <taxon>Propionibacteriales</taxon>
        <taxon>Nocardioidaceae</taxon>
        <taxon>Micropruina</taxon>
    </lineage>
</organism>
<dbReference type="InterPro" id="IPR010982">
    <property type="entry name" value="Lambda_DNA-bd_dom_sf"/>
</dbReference>
<dbReference type="PANTHER" id="PTHR30146:SF153">
    <property type="entry name" value="LACTOSE OPERON REPRESSOR"/>
    <property type="match status" value="1"/>
</dbReference>
<evidence type="ECO:0000256" key="3">
    <source>
        <dbReference type="ARBA" id="ARBA00023163"/>
    </source>
</evidence>
<dbReference type="InterPro" id="IPR046335">
    <property type="entry name" value="LacI/GalR-like_sensor"/>
</dbReference>